<evidence type="ECO:0000256" key="2">
    <source>
        <dbReference type="ARBA" id="ARBA00004141"/>
    </source>
</evidence>
<comment type="subcellular location">
    <subcellularLocation>
        <location evidence="2">Membrane</location>
        <topology evidence="2">Multi-pass membrane protein</topology>
    </subcellularLocation>
</comment>
<dbReference type="InterPro" id="IPR008915">
    <property type="entry name" value="Peptidase_M50"/>
</dbReference>
<dbReference type="SUPFAM" id="SSF54631">
    <property type="entry name" value="CBS-domain pair"/>
    <property type="match status" value="1"/>
</dbReference>
<name>A0AAJ1TE88_9BACL</name>
<feature type="transmembrane region" description="Helical" evidence="12">
    <location>
        <begin position="87"/>
        <end position="111"/>
    </location>
</feature>
<keyword evidence="5 12" id="KW-0812">Transmembrane</keyword>
<evidence type="ECO:0000256" key="7">
    <source>
        <dbReference type="ARBA" id="ARBA00022801"/>
    </source>
</evidence>
<evidence type="ECO:0000256" key="5">
    <source>
        <dbReference type="ARBA" id="ARBA00022692"/>
    </source>
</evidence>
<dbReference type="GO" id="GO:0046872">
    <property type="term" value="F:metal ion binding"/>
    <property type="evidence" value="ECO:0007669"/>
    <property type="project" value="UniProtKB-KW"/>
</dbReference>
<keyword evidence="10" id="KW-0482">Metalloprotease</keyword>
<feature type="domain" description="Peptidase M50" evidence="13">
    <location>
        <begin position="36"/>
        <end position="108"/>
    </location>
</feature>
<dbReference type="Proteomes" id="UP001238450">
    <property type="component" value="Unassembled WGS sequence"/>
</dbReference>
<evidence type="ECO:0000256" key="10">
    <source>
        <dbReference type="ARBA" id="ARBA00023049"/>
    </source>
</evidence>
<dbReference type="GO" id="GO:0016020">
    <property type="term" value="C:membrane"/>
    <property type="evidence" value="ECO:0007669"/>
    <property type="project" value="UniProtKB-SubCell"/>
</dbReference>
<keyword evidence="6" id="KW-0479">Metal-binding</keyword>
<dbReference type="EMBL" id="JAUSUV010000005">
    <property type="protein sequence ID" value="MDQ0417305.1"/>
    <property type="molecule type" value="Genomic_DNA"/>
</dbReference>
<comment type="similarity">
    <text evidence="3">Belongs to the peptidase M50B family.</text>
</comment>
<protein>
    <submittedName>
        <fullName evidence="14">Stage IV sporulation protein FB</fullName>
        <ecNumber evidence="14">3.4.24.-</ecNumber>
    </submittedName>
</protein>
<evidence type="ECO:0000259" key="13">
    <source>
        <dbReference type="Pfam" id="PF02163"/>
    </source>
</evidence>
<comment type="cofactor">
    <cofactor evidence="1">
        <name>Zn(2+)</name>
        <dbReference type="ChEBI" id="CHEBI:29105"/>
    </cofactor>
</comment>
<dbReference type="PANTHER" id="PTHR39188:SF3">
    <property type="entry name" value="STAGE IV SPORULATION PROTEIN FB"/>
    <property type="match status" value="1"/>
</dbReference>
<evidence type="ECO:0000256" key="3">
    <source>
        <dbReference type="ARBA" id="ARBA00007931"/>
    </source>
</evidence>
<reference evidence="14 15" key="1">
    <citation type="submission" date="2023-07" db="EMBL/GenBank/DDBJ databases">
        <title>Genomic Encyclopedia of Type Strains, Phase IV (KMG-IV): sequencing the most valuable type-strain genomes for metagenomic binning, comparative biology and taxonomic classification.</title>
        <authorList>
            <person name="Goeker M."/>
        </authorList>
    </citation>
    <scope>NUCLEOTIDE SEQUENCE [LARGE SCALE GENOMIC DNA]</scope>
    <source>
        <strain evidence="14 15">DSM 46876</strain>
    </source>
</reference>
<feature type="transmembrane region" description="Helical" evidence="12">
    <location>
        <begin position="186"/>
        <end position="204"/>
    </location>
</feature>
<keyword evidence="9 12" id="KW-1133">Transmembrane helix</keyword>
<dbReference type="GO" id="GO:0008237">
    <property type="term" value="F:metallopeptidase activity"/>
    <property type="evidence" value="ECO:0007669"/>
    <property type="project" value="UniProtKB-KW"/>
</dbReference>
<dbReference type="GO" id="GO:0006508">
    <property type="term" value="P:proteolysis"/>
    <property type="evidence" value="ECO:0007669"/>
    <property type="project" value="UniProtKB-KW"/>
</dbReference>
<dbReference type="PANTHER" id="PTHR39188">
    <property type="entry name" value="MEMBRANE-ASSOCIATED ZINC METALLOPROTEASE M50B"/>
    <property type="match status" value="1"/>
</dbReference>
<sequence length="293" mass="34219">MAPRTSSPWKGMKIRIHPLFWLVILLSIWTGHWIEILTLFVVIVIHELGHVTAAWSFGWRIRSMEILPFGGVAKMDEWGTVPNREEIVVALAGPFHHVWMVLISVLFYQAGWWTKEWTLYFIEGNLWIAAFNLLPIYPLDGGRVLQVWLTYLLPYRNAVSVTLWWSLLAASLLIILSFFIPGSLVHIPLFSISVFLLYSNVISYRQREYQFIRFLLQRLEKGVDPRWRSVQIKHSGGATLRQIVKSWYKEKEHIVEVVDEDDRVLGVLTEEQLLKRYFSSSVVPKKPPHQRIS</sequence>
<accession>A0AAJ1TE88</accession>
<dbReference type="EC" id="3.4.24.-" evidence="14"/>
<evidence type="ECO:0000256" key="1">
    <source>
        <dbReference type="ARBA" id="ARBA00001947"/>
    </source>
</evidence>
<organism evidence="14 15">
    <name type="scientific">Croceifilum oryzae</name>
    <dbReference type="NCBI Taxonomy" id="1553429"/>
    <lineage>
        <taxon>Bacteria</taxon>
        <taxon>Bacillati</taxon>
        <taxon>Bacillota</taxon>
        <taxon>Bacilli</taxon>
        <taxon>Bacillales</taxon>
        <taxon>Thermoactinomycetaceae</taxon>
        <taxon>Croceifilum</taxon>
    </lineage>
</organism>
<keyword evidence="11 12" id="KW-0472">Membrane</keyword>
<dbReference type="AlphaFoldDB" id="A0AAJ1TE88"/>
<feature type="transmembrane region" description="Helical" evidence="12">
    <location>
        <begin position="158"/>
        <end position="180"/>
    </location>
</feature>
<keyword evidence="15" id="KW-1185">Reference proteome</keyword>
<keyword evidence="4" id="KW-0645">Protease</keyword>
<evidence type="ECO:0000313" key="14">
    <source>
        <dbReference type="EMBL" id="MDQ0417305.1"/>
    </source>
</evidence>
<dbReference type="InterPro" id="IPR046342">
    <property type="entry name" value="CBS_dom_sf"/>
</dbReference>
<evidence type="ECO:0000256" key="11">
    <source>
        <dbReference type="ARBA" id="ARBA00023136"/>
    </source>
</evidence>
<evidence type="ECO:0000256" key="12">
    <source>
        <dbReference type="SAM" id="Phobius"/>
    </source>
</evidence>
<evidence type="ECO:0000256" key="4">
    <source>
        <dbReference type="ARBA" id="ARBA00022670"/>
    </source>
</evidence>
<proteinExistence type="inferred from homology"/>
<keyword evidence="7 14" id="KW-0378">Hydrolase</keyword>
<evidence type="ECO:0000313" key="15">
    <source>
        <dbReference type="Proteomes" id="UP001238450"/>
    </source>
</evidence>
<dbReference type="Pfam" id="PF02163">
    <property type="entry name" value="Peptidase_M50"/>
    <property type="match status" value="1"/>
</dbReference>
<feature type="transmembrane region" description="Helical" evidence="12">
    <location>
        <begin position="20"/>
        <end position="45"/>
    </location>
</feature>
<evidence type="ECO:0000256" key="9">
    <source>
        <dbReference type="ARBA" id="ARBA00022989"/>
    </source>
</evidence>
<dbReference type="RefSeq" id="WP_307252254.1">
    <property type="nucleotide sequence ID" value="NZ_JAUSUV010000005.1"/>
</dbReference>
<gene>
    <name evidence="14" type="ORF">J2Z48_001477</name>
</gene>
<evidence type="ECO:0000256" key="6">
    <source>
        <dbReference type="ARBA" id="ARBA00022723"/>
    </source>
</evidence>
<keyword evidence="8" id="KW-0862">Zinc</keyword>
<comment type="caution">
    <text evidence="14">The sequence shown here is derived from an EMBL/GenBank/DDBJ whole genome shotgun (WGS) entry which is preliminary data.</text>
</comment>
<dbReference type="CDD" id="cd06161">
    <property type="entry name" value="S2P-M50_SpoIVFB"/>
    <property type="match status" value="1"/>
</dbReference>
<evidence type="ECO:0000256" key="8">
    <source>
        <dbReference type="ARBA" id="ARBA00022833"/>
    </source>
</evidence>